<gene>
    <name evidence="1" type="ORF">OUZ56_000888</name>
</gene>
<organism evidence="1 2">
    <name type="scientific">Daphnia magna</name>
    <dbReference type="NCBI Taxonomy" id="35525"/>
    <lineage>
        <taxon>Eukaryota</taxon>
        <taxon>Metazoa</taxon>
        <taxon>Ecdysozoa</taxon>
        <taxon>Arthropoda</taxon>
        <taxon>Crustacea</taxon>
        <taxon>Branchiopoda</taxon>
        <taxon>Diplostraca</taxon>
        <taxon>Cladocera</taxon>
        <taxon>Anomopoda</taxon>
        <taxon>Daphniidae</taxon>
        <taxon>Daphnia</taxon>
    </lineage>
</organism>
<evidence type="ECO:0000313" key="2">
    <source>
        <dbReference type="Proteomes" id="UP001234178"/>
    </source>
</evidence>
<reference evidence="1 2" key="1">
    <citation type="journal article" date="2023" name="Nucleic Acids Res.">
        <title>The hologenome of Daphnia magna reveals possible DNA methylation and microbiome-mediated evolution of the host genome.</title>
        <authorList>
            <person name="Chaturvedi A."/>
            <person name="Li X."/>
            <person name="Dhandapani V."/>
            <person name="Marshall H."/>
            <person name="Kissane S."/>
            <person name="Cuenca-Cambronero M."/>
            <person name="Asole G."/>
            <person name="Calvet F."/>
            <person name="Ruiz-Romero M."/>
            <person name="Marangio P."/>
            <person name="Guigo R."/>
            <person name="Rago D."/>
            <person name="Mirbahai L."/>
            <person name="Eastwood N."/>
            <person name="Colbourne J.K."/>
            <person name="Zhou J."/>
            <person name="Mallon E."/>
            <person name="Orsini L."/>
        </authorList>
    </citation>
    <scope>NUCLEOTIDE SEQUENCE [LARGE SCALE GENOMIC DNA]</scope>
    <source>
        <strain evidence="1">LRV0_1</strain>
    </source>
</reference>
<protein>
    <submittedName>
        <fullName evidence="1">Uncharacterized protein</fullName>
    </submittedName>
</protein>
<keyword evidence="2" id="KW-1185">Reference proteome</keyword>
<dbReference type="EMBL" id="JAOYFB010000036">
    <property type="protein sequence ID" value="KAK4018848.1"/>
    <property type="molecule type" value="Genomic_DNA"/>
</dbReference>
<comment type="caution">
    <text evidence="1">The sequence shown here is derived from an EMBL/GenBank/DDBJ whole genome shotgun (WGS) entry which is preliminary data.</text>
</comment>
<proteinExistence type="predicted"/>
<accession>A0ABR0A120</accession>
<evidence type="ECO:0000313" key="1">
    <source>
        <dbReference type="EMBL" id="KAK4018848.1"/>
    </source>
</evidence>
<sequence>MRHFFVFSFVPRPAAFNGPWHIEPNANSRDFTQNALIAPEDLDGESTVLLHNKHINAPTSELSCYIHTVKTWKRWEDGWL</sequence>
<dbReference type="Proteomes" id="UP001234178">
    <property type="component" value="Unassembled WGS sequence"/>
</dbReference>
<name>A0ABR0A120_9CRUS</name>